<dbReference type="FunFam" id="1.10.287.130:FF:000001">
    <property type="entry name" value="Two-component sensor histidine kinase"/>
    <property type="match status" value="1"/>
</dbReference>
<feature type="domain" description="PAS" evidence="15">
    <location>
        <begin position="238"/>
        <end position="278"/>
    </location>
</feature>
<dbReference type="GO" id="GO:0045121">
    <property type="term" value="C:membrane raft"/>
    <property type="evidence" value="ECO:0007669"/>
    <property type="project" value="UniProtKB-SubCell"/>
</dbReference>
<feature type="transmembrane region" description="Helical" evidence="13">
    <location>
        <begin position="6"/>
        <end position="30"/>
    </location>
</feature>
<dbReference type="Gene3D" id="3.30.450.20">
    <property type="entry name" value="PAS domain"/>
    <property type="match status" value="1"/>
</dbReference>
<dbReference type="InterPro" id="IPR050351">
    <property type="entry name" value="BphY/WalK/GraS-like"/>
</dbReference>
<name>A0A0B5QM51_CLOBE</name>
<dbReference type="Gene3D" id="6.10.340.10">
    <property type="match status" value="1"/>
</dbReference>
<keyword evidence="12 13" id="KW-0472">Membrane</keyword>
<evidence type="ECO:0000256" key="10">
    <source>
        <dbReference type="ARBA" id="ARBA00022840"/>
    </source>
</evidence>
<dbReference type="CDD" id="cd00075">
    <property type="entry name" value="HATPase"/>
    <property type="match status" value="1"/>
</dbReference>
<dbReference type="SUPFAM" id="SSF47384">
    <property type="entry name" value="Homodimeric domain of signal transducing histidine kinase"/>
    <property type="match status" value="1"/>
</dbReference>
<evidence type="ECO:0000256" key="3">
    <source>
        <dbReference type="ARBA" id="ARBA00004314"/>
    </source>
</evidence>
<evidence type="ECO:0000256" key="11">
    <source>
        <dbReference type="ARBA" id="ARBA00023012"/>
    </source>
</evidence>
<dbReference type="Pfam" id="PF00672">
    <property type="entry name" value="HAMP"/>
    <property type="match status" value="1"/>
</dbReference>
<evidence type="ECO:0000313" key="17">
    <source>
        <dbReference type="EMBL" id="AJG97863.1"/>
    </source>
</evidence>
<evidence type="ECO:0000256" key="7">
    <source>
        <dbReference type="ARBA" id="ARBA00022679"/>
    </source>
</evidence>
<gene>
    <name evidence="17" type="ORF">LF65_01250</name>
</gene>
<dbReference type="PROSITE" id="PS50109">
    <property type="entry name" value="HIS_KIN"/>
    <property type="match status" value="1"/>
</dbReference>
<comment type="catalytic activity">
    <reaction evidence="1">
        <text>ATP + protein L-histidine = ADP + protein N-phospho-L-histidine.</text>
        <dbReference type="EC" id="2.7.13.3"/>
    </reaction>
</comment>
<dbReference type="EC" id="2.7.13.3" evidence="4"/>
<dbReference type="KEGG" id="cbei:LF65_01250"/>
<keyword evidence="7" id="KW-0808">Transferase</keyword>
<evidence type="ECO:0000256" key="13">
    <source>
        <dbReference type="SAM" id="Phobius"/>
    </source>
</evidence>
<dbReference type="GO" id="GO:0005886">
    <property type="term" value="C:plasma membrane"/>
    <property type="evidence" value="ECO:0007669"/>
    <property type="project" value="UniProtKB-SubCell"/>
</dbReference>
<dbReference type="PROSITE" id="PS50885">
    <property type="entry name" value="HAMP"/>
    <property type="match status" value="1"/>
</dbReference>
<dbReference type="InterPro" id="IPR036890">
    <property type="entry name" value="HATPase_C_sf"/>
</dbReference>
<dbReference type="InterPro" id="IPR003661">
    <property type="entry name" value="HisK_dim/P_dom"/>
</dbReference>
<dbReference type="InterPro" id="IPR003594">
    <property type="entry name" value="HATPase_dom"/>
</dbReference>
<evidence type="ECO:0000259" key="15">
    <source>
        <dbReference type="PROSITE" id="PS50112"/>
    </source>
</evidence>
<dbReference type="SUPFAM" id="SSF55874">
    <property type="entry name" value="ATPase domain of HSP90 chaperone/DNA topoisomerase II/histidine kinase"/>
    <property type="match status" value="1"/>
</dbReference>
<evidence type="ECO:0000256" key="9">
    <source>
        <dbReference type="ARBA" id="ARBA00022777"/>
    </source>
</evidence>
<evidence type="ECO:0000313" key="18">
    <source>
        <dbReference type="Proteomes" id="UP000031866"/>
    </source>
</evidence>
<evidence type="ECO:0000256" key="2">
    <source>
        <dbReference type="ARBA" id="ARBA00004236"/>
    </source>
</evidence>
<feature type="domain" description="HAMP" evidence="16">
    <location>
        <begin position="181"/>
        <end position="233"/>
    </location>
</feature>
<dbReference type="GO" id="GO:0004721">
    <property type="term" value="F:phosphoprotein phosphatase activity"/>
    <property type="evidence" value="ECO:0007669"/>
    <property type="project" value="TreeGrafter"/>
</dbReference>
<dbReference type="FunFam" id="3.30.565.10:FF:000023">
    <property type="entry name" value="PAS domain-containing sensor histidine kinase"/>
    <property type="match status" value="1"/>
</dbReference>
<dbReference type="PROSITE" id="PS50112">
    <property type="entry name" value="PAS"/>
    <property type="match status" value="1"/>
</dbReference>
<keyword evidence="13" id="KW-0812">Transmembrane</keyword>
<dbReference type="GO" id="GO:0000155">
    <property type="term" value="F:phosphorelay sensor kinase activity"/>
    <property type="evidence" value="ECO:0007669"/>
    <property type="project" value="InterPro"/>
</dbReference>
<dbReference type="CDD" id="cd06225">
    <property type="entry name" value="HAMP"/>
    <property type="match status" value="1"/>
</dbReference>
<dbReference type="Gene3D" id="3.30.565.10">
    <property type="entry name" value="Histidine kinase-like ATPase, C-terminal domain"/>
    <property type="match status" value="1"/>
</dbReference>
<proteinExistence type="predicted"/>
<feature type="transmembrane region" description="Helical" evidence="13">
    <location>
        <begin position="160"/>
        <end position="180"/>
    </location>
</feature>
<keyword evidence="8" id="KW-0547">Nucleotide-binding</keyword>
<dbReference type="GO" id="GO:0005524">
    <property type="term" value="F:ATP binding"/>
    <property type="evidence" value="ECO:0007669"/>
    <property type="project" value="UniProtKB-KW"/>
</dbReference>
<dbReference type="Proteomes" id="UP000031866">
    <property type="component" value="Chromosome"/>
</dbReference>
<evidence type="ECO:0000256" key="5">
    <source>
        <dbReference type="ARBA" id="ARBA00022475"/>
    </source>
</evidence>
<dbReference type="Pfam" id="PF16736">
    <property type="entry name" value="sCache_like"/>
    <property type="match status" value="1"/>
</dbReference>
<dbReference type="GO" id="GO:0016036">
    <property type="term" value="P:cellular response to phosphate starvation"/>
    <property type="evidence" value="ECO:0007669"/>
    <property type="project" value="TreeGrafter"/>
</dbReference>
<keyword evidence="10" id="KW-0067">ATP-binding</keyword>
<reference evidence="18" key="1">
    <citation type="submission" date="2014-12" db="EMBL/GenBank/DDBJ databases">
        <title>Genome sequence of Clostridium beijerinckii strain 59B.</title>
        <authorList>
            <person name="Little G.T."/>
            <person name="Minton N.P."/>
        </authorList>
    </citation>
    <scope>NUCLEOTIDE SEQUENCE [LARGE SCALE GENOMIC DNA]</scope>
    <source>
        <strain evidence="18">59B</strain>
    </source>
</reference>
<dbReference type="PRINTS" id="PR00344">
    <property type="entry name" value="BCTRLSENSOR"/>
</dbReference>
<keyword evidence="6" id="KW-0597">Phosphoprotein</keyword>
<dbReference type="STRING" id="1520.LF65_01250"/>
<evidence type="ECO:0000256" key="4">
    <source>
        <dbReference type="ARBA" id="ARBA00012438"/>
    </source>
</evidence>
<dbReference type="SMART" id="SM00387">
    <property type="entry name" value="HATPase_c"/>
    <property type="match status" value="1"/>
</dbReference>
<dbReference type="Pfam" id="PF13188">
    <property type="entry name" value="PAS_8"/>
    <property type="match status" value="1"/>
</dbReference>
<keyword evidence="13" id="KW-1133">Transmembrane helix</keyword>
<keyword evidence="11" id="KW-0902">Two-component regulatory system</keyword>
<keyword evidence="9 17" id="KW-0418">Kinase</keyword>
<dbReference type="Pfam" id="PF00512">
    <property type="entry name" value="HisKA"/>
    <property type="match status" value="1"/>
</dbReference>
<evidence type="ECO:0000259" key="14">
    <source>
        <dbReference type="PROSITE" id="PS50109"/>
    </source>
</evidence>
<dbReference type="SUPFAM" id="SSF158472">
    <property type="entry name" value="HAMP domain-like"/>
    <property type="match status" value="1"/>
</dbReference>
<comment type="subcellular location">
    <subcellularLocation>
        <location evidence="2">Cell membrane</location>
    </subcellularLocation>
    <subcellularLocation>
        <location evidence="3">Membrane raft</location>
        <topology evidence="3">Multi-pass membrane protein</topology>
    </subcellularLocation>
</comment>
<feature type="domain" description="Histidine kinase" evidence="14">
    <location>
        <begin position="356"/>
        <end position="568"/>
    </location>
</feature>
<dbReference type="PANTHER" id="PTHR45453:SF1">
    <property type="entry name" value="PHOSPHATE REGULON SENSOR PROTEIN PHOR"/>
    <property type="match status" value="1"/>
</dbReference>
<dbReference type="SMART" id="SM00388">
    <property type="entry name" value="HisKA"/>
    <property type="match status" value="1"/>
</dbReference>
<evidence type="ECO:0000259" key="16">
    <source>
        <dbReference type="PROSITE" id="PS50885"/>
    </source>
</evidence>
<sequence length="568" mass="64835">MKNKILTSVIITVLFALLIVASSFITIINLEQIKNTKEQLRNINLLVSELNDVTDISRNDYEELKALNNTKINGIDVRFTLIDDSGVVLYDNEQKSSENHKDREEVKKAMETGEGYSKRYSETIKSDLIYYATRLNNNFVIRSSVSINSVTIILKENIKYCFGILLVVMPFSLFLSLRLVKKIVDPVKELESVTLKMTHGDYKIRANINTNDELGTLGNSFNNMAEQLQIKIREVIDNQNKIESILKSMESGVIAVDNCNMVISINPCAESLLGIKKNIVGECLLDHIKDYDIIRFLEQDDVNDKEIKIRHPIERDFKIKKSAMVDGMEGVGKVITFQDITDINRVELMRSQFVANVSHELKTPLTSIKGFAETLKFVKDDETREKFLDIIDKEAERLSRLINDILVLSNIESNLAVDMHEFEPGSVIEEVINIMRKTAINKNIKLEFKDNSNEKIFGDRDKFHQLALNLIENAIKYSKDTSGKVEVLSYNEDKYYCLRVKDNGIGIPKEDISRIFERFYRVDKSRKKGGTGLGLAIVKHIVKIFNGEIYVKSELGVGTCFEVKIPYL</sequence>
<dbReference type="RefSeq" id="WP_041894912.1">
    <property type="nucleotide sequence ID" value="NZ_CP010086.2"/>
</dbReference>
<evidence type="ECO:0000256" key="8">
    <source>
        <dbReference type="ARBA" id="ARBA00022741"/>
    </source>
</evidence>
<dbReference type="AlphaFoldDB" id="A0A0B5QM51"/>
<protein>
    <recommendedName>
        <fullName evidence="4">histidine kinase</fullName>
        <ecNumber evidence="4">2.7.13.3</ecNumber>
    </recommendedName>
</protein>
<dbReference type="InterPro" id="IPR036097">
    <property type="entry name" value="HisK_dim/P_sf"/>
</dbReference>
<dbReference type="OrthoDB" id="9813151at2"/>
<dbReference type="EMBL" id="CP010086">
    <property type="protein sequence ID" value="AJG97863.1"/>
    <property type="molecule type" value="Genomic_DNA"/>
</dbReference>
<evidence type="ECO:0000256" key="1">
    <source>
        <dbReference type="ARBA" id="ARBA00000085"/>
    </source>
</evidence>
<accession>A0A0B5QM51</accession>
<evidence type="ECO:0000256" key="12">
    <source>
        <dbReference type="ARBA" id="ARBA00023136"/>
    </source>
</evidence>
<dbReference type="InterPro" id="IPR004358">
    <property type="entry name" value="Sig_transdc_His_kin-like_C"/>
</dbReference>
<dbReference type="CDD" id="cd00082">
    <property type="entry name" value="HisKA"/>
    <property type="match status" value="1"/>
</dbReference>
<dbReference type="PANTHER" id="PTHR45453">
    <property type="entry name" value="PHOSPHATE REGULON SENSOR PROTEIN PHOR"/>
    <property type="match status" value="1"/>
</dbReference>
<evidence type="ECO:0000256" key="6">
    <source>
        <dbReference type="ARBA" id="ARBA00022553"/>
    </source>
</evidence>
<dbReference type="InterPro" id="IPR003660">
    <property type="entry name" value="HAMP_dom"/>
</dbReference>
<dbReference type="InterPro" id="IPR000014">
    <property type="entry name" value="PAS"/>
</dbReference>
<dbReference type="Pfam" id="PF02518">
    <property type="entry name" value="HATPase_c"/>
    <property type="match status" value="1"/>
</dbReference>
<keyword evidence="5" id="KW-1003">Cell membrane</keyword>
<dbReference type="Gene3D" id="1.10.287.130">
    <property type="match status" value="1"/>
</dbReference>
<organism evidence="17 18">
    <name type="scientific">Clostridium beijerinckii</name>
    <name type="common">Clostridium MP</name>
    <dbReference type="NCBI Taxonomy" id="1520"/>
    <lineage>
        <taxon>Bacteria</taxon>
        <taxon>Bacillati</taxon>
        <taxon>Bacillota</taxon>
        <taxon>Clostridia</taxon>
        <taxon>Eubacteriales</taxon>
        <taxon>Clostridiaceae</taxon>
        <taxon>Clostridium</taxon>
    </lineage>
</organism>
<dbReference type="SMART" id="SM00304">
    <property type="entry name" value="HAMP"/>
    <property type="match status" value="1"/>
</dbReference>
<dbReference type="InterPro" id="IPR005467">
    <property type="entry name" value="His_kinase_dom"/>
</dbReference>
<dbReference type="InterPro" id="IPR031967">
    <property type="entry name" value="PhoR_single_Cache-like_dom"/>
</dbReference>